<accession>A0A7K0DYB2</accession>
<dbReference type="EMBL" id="WEGI01000014">
    <property type="protein sequence ID" value="MQY30695.1"/>
    <property type="molecule type" value="Genomic_DNA"/>
</dbReference>
<dbReference type="RefSeq" id="WP_153347924.1">
    <property type="nucleotide sequence ID" value="NZ_WEGI01000014.1"/>
</dbReference>
<dbReference type="Proteomes" id="UP000431401">
    <property type="component" value="Unassembled WGS sequence"/>
</dbReference>
<reference evidence="1 2" key="1">
    <citation type="submission" date="2019-10" db="EMBL/GenBank/DDBJ databases">
        <title>Nocardia macrotermitis sp. nov. and Nocardia aurantia sp. nov., isolated from the gut of fungus growing-termite Macrotermes natalensis.</title>
        <authorList>
            <person name="Benndorf R."/>
            <person name="Schwitalla J."/>
            <person name="Martin K."/>
            <person name="De Beer W."/>
            <person name="Kaster A.-K."/>
            <person name="Vollmers J."/>
            <person name="Poulsen M."/>
            <person name="Beemelmanns C."/>
        </authorList>
    </citation>
    <scope>NUCLEOTIDE SEQUENCE [LARGE SCALE GENOMIC DNA]</scope>
    <source>
        <strain evidence="1 2">RB56</strain>
    </source>
</reference>
<dbReference type="SMART" id="SM00028">
    <property type="entry name" value="TPR"/>
    <property type="match status" value="4"/>
</dbReference>
<dbReference type="SUPFAM" id="SSF52540">
    <property type="entry name" value="P-loop containing nucleoside triphosphate hydrolases"/>
    <property type="match status" value="1"/>
</dbReference>
<dbReference type="InterPro" id="IPR011990">
    <property type="entry name" value="TPR-like_helical_dom_sf"/>
</dbReference>
<dbReference type="InterPro" id="IPR019734">
    <property type="entry name" value="TPR_rpt"/>
</dbReference>
<name>A0A7K0DYB2_9NOCA</name>
<dbReference type="InterPro" id="IPR027417">
    <property type="entry name" value="P-loop_NTPase"/>
</dbReference>
<dbReference type="Gene3D" id="1.25.40.10">
    <property type="entry name" value="Tetratricopeptide repeat domain"/>
    <property type="match status" value="3"/>
</dbReference>
<evidence type="ECO:0000313" key="1">
    <source>
        <dbReference type="EMBL" id="MQY30695.1"/>
    </source>
</evidence>
<dbReference type="PANTHER" id="PTHR19959:SF119">
    <property type="entry name" value="FUNGAL LIPASE-LIKE DOMAIN-CONTAINING PROTEIN"/>
    <property type="match status" value="1"/>
</dbReference>
<comment type="caution">
    <text evidence="1">The sequence shown here is derived from an EMBL/GenBank/DDBJ whole genome shotgun (WGS) entry which is preliminary data.</text>
</comment>
<dbReference type="OrthoDB" id="3218567at2"/>
<protein>
    <recommendedName>
        <fullName evidence="3">Tetratricopeptide repeat protein</fullName>
    </recommendedName>
</protein>
<dbReference type="PANTHER" id="PTHR19959">
    <property type="entry name" value="KINESIN LIGHT CHAIN"/>
    <property type="match status" value="1"/>
</dbReference>
<evidence type="ECO:0008006" key="3">
    <source>
        <dbReference type="Google" id="ProtNLM"/>
    </source>
</evidence>
<sequence>MIQTTEKPAPADPEPASPIVIDAQGATIGIIGDHATQTNYFVTVVVHTDRFWTEPLPDTPPVPRLPQTRLGQLLAARHRVAPYLGRGAERHALELWRNATETARAALLVHAPGGMGKTRLALEFAHASRSAGWAVAVAHHATDPSPNPAAVPDVTRARGLLLLVDYAERWPREDLTILLRDISLRYAEAAVPVRVLLLARPAGWWWQSLENPLTKLEFAVDELPLRSPPPLDRAELFDAARDRFAELLGVSEPQRLRAAGSLDDPAYAVTLTVQMAALAAVDAAARSDRPPAHPEQLSRYLLTRETDYWTAAYENHRITTPPAMMGRLVGLAALTGAVDHRDALSIVARAGLEPGAAQQLLDDHRICYPPTVPDAALQQLLPDRLAEDFLASRLSAADDPWLRQVPDLLAGSLDPRIARYAPHMMTMLIETAHRAPGLTTTVLQPLIRAHPGVAIGAGGATLLRLAELPGVDPTTLHTVESAIPQARRVDLDIATAALSTALLPHRLAASADPADRAHVYRWHADRLDHAGRRAEALEASAAAIASLRALAADDPGTHGPELAAALDNLAVLLSGFGQHDEALEPAQEALRRYRALAAADPQTHEPELALALLNYTNRLSTLGRHREALDTIGEAVDRYRTLARTDSHTHDADLASALVSLGNRLGQLGRHREALSAGAEAVDRYRVLAQADPAAHEPDLALALANSSIQLVAAGEWQQALPVAAEAADRYRHLAEINPAAYEPILPTALGSLAEVLMGSERHEDALPVAREAVERFRTLAATNPGGHEPNLAWSSALLGAVLAKSGRSAAALEVTTEAVALNRRLAQANPAYDQPLARTLVDLSLRLRDCDRNQDALAAAEEAVTRAQRLVGADTAHEPELADALWAFAHACGDIGDRRAEAIAAARAAVDIYVRLDRATPGPYVADLSGVRRILAELSGEAPSG</sequence>
<organism evidence="1 2">
    <name type="scientific">Nocardia aurantia</name>
    <dbReference type="NCBI Taxonomy" id="2585199"/>
    <lineage>
        <taxon>Bacteria</taxon>
        <taxon>Bacillati</taxon>
        <taxon>Actinomycetota</taxon>
        <taxon>Actinomycetes</taxon>
        <taxon>Mycobacteriales</taxon>
        <taxon>Nocardiaceae</taxon>
        <taxon>Nocardia</taxon>
    </lineage>
</organism>
<evidence type="ECO:0000313" key="2">
    <source>
        <dbReference type="Proteomes" id="UP000431401"/>
    </source>
</evidence>
<dbReference type="Pfam" id="PF13374">
    <property type="entry name" value="TPR_10"/>
    <property type="match status" value="3"/>
</dbReference>
<keyword evidence="2" id="KW-1185">Reference proteome</keyword>
<dbReference type="SUPFAM" id="SSF48452">
    <property type="entry name" value="TPR-like"/>
    <property type="match status" value="3"/>
</dbReference>
<gene>
    <name evidence="1" type="ORF">NRB56_62980</name>
</gene>
<dbReference type="AlphaFoldDB" id="A0A7K0DYB2"/>
<proteinExistence type="predicted"/>